<evidence type="ECO:0000313" key="6">
    <source>
        <dbReference type="Proteomes" id="UP000605846"/>
    </source>
</evidence>
<evidence type="ECO:0000313" key="5">
    <source>
        <dbReference type="EMBL" id="KAF7725368.1"/>
    </source>
</evidence>
<name>A0A8H7BQT2_9FUNG</name>
<comment type="similarity">
    <text evidence="3">Belongs to the UDP-glycosyltransferase family.</text>
</comment>
<feature type="transmembrane region" description="Helical" evidence="4">
    <location>
        <begin position="489"/>
        <end position="512"/>
    </location>
</feature>
<dbReference type="Gene3D" id="3.40.50.2000">
    <property type="entry name" value="Glycogen Phosphorylase B"/>
    <property type="match status" value="2"/>
</dbReference>
<accession>A0A8H7BQT2</accession>
<reference evidence="5" key="1">
    <citation type="submission" date="2020-01" db="EMBL/GenBank/DDBJ databases">
        <title>Genome Sequencing of Three Apophysomyces-Like Fungal Strains Confirms a Novel Fungal Genus in the Mucoromycota with divergent Burkholderia-like Endosymbiotic Bacteria.</title>
        <authorList>
            <person name="Stajich J.E."/>
            <person name="Macias A.M."/>
            <person name="Carter-House D."/>
            <person name="Lovett B."/>
            <person name="Kasson L.R."/>
            <person name="Berry K."/>
            <person name="Grigoriev I."/>
            <person name="Chang Y."/>
            <person name="Spatafora J."/>
            <person name="Kasson M.T."/>
        </authorList>
    </citation>
    <scope>NUCLEOTIDE SEQUENCE</scope>
    <source>
        <strain evidence="5">NRRL A-21654</strain>
    </source>
</reference>
<dbReference type="PANTHER" id="PTHR48043">
    <property type="entry name" value="EG:EG0003.4 PROTEIN-RELATED"/>
    <property type="match status" value="1"/>
</dbReference>
<keyword evidence="4" id="KW-0812">Transmembrane</keyword>
<dbReference type="InterPro" id="IPR050271">
    <property type="entry name" value="UDP-glycosyltransferase"/>
</dbReference>
<evidence type="ECO:0000256" key="3">
    <source>
        <dbReference type="RuleBase" id="RU003718"/>
    </source>
</evidence>
<organism evidence="5 6">
    <name type="scientific">Apophysomyces ossiformis</name>
    <dbReference type="NCBI Taxonomy" id="679940"/>
    <lineage>
        <taxon>Eukaryota</taxon>
        <taxon>Fungi</taxon>
        <taxon>Fungi incertae sedis</taxon>
        <taxon>Mucoromycota</taxon>
        <taxon>Mucoromycotina</taxon>
        <taxon>Mucoromycetes</taxon>
        <taxon>Mucorales</taxon>
        <taxon>Mucorineae</taxon>
        <taxon>Mucoraceae</taxon>
        <taxon>Apophysomyces</taxon>
    </lineage>
</organism>
<dbReference type="CDD" id="cd03784">
    <property type="entry name" value="GT1_Gtf-like"/>
    <property type="match status" value="1"/>
</dbReference>
<dbReference type="PROSITE" id="PS00375">
    <property type="entry name" value="UDPGT"/>
    <property type="match status" value="1"/>
</dbReference>
<evidence type="ECO:0008006" key="7">
    <source>
        <dbReference type="Google" id="ProtNLM"/>
    </source>
</evidence>
<dbReference type="Proteomes" id="UP000605846">
    <property type="component" value="Unassembled WGS sequence"/>
</dbReference>
<evidence type="ECO:0000256" key="2">
    <source>
        <dbReference type="ARBA" id="ARBA00022679"/>
    </source>
</evidence>
<dbReference type="GO" id="GO:0008194">
    <property type="term" value="F:UDP-glycosyltransferase activity"/>
    <property type="evidence" value="ECO:0007669"/>
    <property type="project" value="InterPro"/>
</dbReference>
<keyword evidence="4" id="KW-1133">Transmembrane helix</keyword>
<gene>
    <name evidence="5" type="ORF">EC973_009635</name>
</gene>
<evidence type="ECO:0000256" key="1">
    <source>
        <dbReference type="ARBA" id="ARBA00022676"/>
    </source>
</evidence>
<dbReference type="AlphaFoldDB" id="A0A8H7BQT2"/>
<keyword evidence="1 3" id="KW-0328">Glycosyltransferase</keyword>
<dbReference type="OrthoDB" id="5835829at2759"/>
<protein>
    <recommendedName>
        <fullName evidence="7">UDP-glycosyltransferases domain-containing protein</fullName>
    </recommendedName>
</protein>
<evidence type="ECO:0000256" key="4">
    <source>
        <dbReference type="SAM" id="Phobius"/>
    </source>
</evidence>
<dbReference type="SUPFAM" id="SSF53756">
    <property type="entry name" value="UDP-Glycosyltransferase/glycogen phosphorylase"/>
    <property type="match status" value="1"/>
</dbReference>
<comment type="caution">
    <text evidence="5">The sequence shown here is derived from an EMBL/GenBank/DDBJ whole genome shotgun (WGS) entry which is preliminary data.</text>
</comment>
<dbReference type="EMBL" id="JABAYA010000098">
    <property type="protein sequence ID" value="KAF7725368.1"/>
    <property type="molecule type" value="Genomic_DNA"/>
</dbReference>
<sequence length="526" mass="59574">MVQDRPAMTIHMSATLGGISHIGWVLEIGKVLTYRGHNVSFITTDTNLPHVKKYPEINPINIGPEISSIKFRDLFDIENPFSVSVRQAYIKLIRDTMARDYEAYKGHFLSSKPSLVFCDHMALACMDAAHMLNIPIVVTMTMSISEASLCSDTRAPFIRPFFSVDGATTLNKSLWDRFFERYFTLPRFILRHQPVLRALNKKRQELGIEPWEPLGRHAGTVKFINSFWGLDSPRPVGPFVEYVGPIISGRYDALTTDLASFLNTHKAIAYVAFGQMYAPNPRELVTLLTGLLEAYESHYLDGFVWSLSGKTVTDIPPTIKTSRTRYNTTSLLMGYQRDIRFESWTPQFAILNHTSCRLFVSHGGASSIHESLYNGVPLLLHPFTSDQPINANQMAKAGVGLVIDRRNISPQEIAQKIRTIVLDEGGTYADNIKAMQAVAEIYSRRLYYAADVVEEILYSRHGNESMWHRKEDTRHMSWWKATNWDVDALALTLLIGGSVAVYRSLLGMQVYVSKKLLVRKMKQKIA</sequence>
<dbReference type="InterPro" id="IPR035595">
    <property type="entry name" value="UDP_glycos_trans_CS"/>
</dbReference>
<proteinExistence type="inferred from homology"/>
<keyword evidence="6" id="KW-1185">Reference proteome</keyword>
<keyword evidence="4" id="KW-0472">Membrane</keyword>
<keyword evidence="2 3" id="KW-0808">Transferase</keyword>
<dbReference type="InterPro" id="IPR002213">
    <property type="entry name" value="UDP_glucos_trans"/>
</dbReference>
<dbReference type="PANTHER" id="PTHR48043:SF145">
    <property type="entry name" value="FI06409P-RELATED"/>
    <property type="match status" value="1"/>
</dbReference>
<dbReference type="Pfam" id="PF00201">
    <property type="entry name" value="UDPGT"/>
    <property type="match status" value="1"/>
</dbReference>